<name>A0A8F2W636_CANAR</name>
<dbReference type="Pfam" id="PF06999">
    <property type="entry name" value="Suc_Fer-like"/>
    <property type="match status" value="1"/>
</dbReference>
<organism evidence="1">
    <name type="scientific">Candidozyma auris</name>
    <name type="common">Yeast</name>
    <name type="synonym">Candida auris</name>
    <dbReference type="NCBI Taxonomy" id="498019"/>
    <lineage>
        <taxon>Eukaryota</taxon>
        <taxon>Fungi</taxon>
        <taxon>Dikarya</taxon>
        <taxon>Ascomycota</taxon>
        <taxon>Saccharomycotina</taxon>
        <taxon>Pichiomycetes</taxon>
        <taxon>Metschnikowiaceae</taxon>
        <taxon>Candidozyma</taxon>
    </lineage>
</organism>
<gene>
    <name evidence="1" type="ORF">CA7LBN_004781</name>
</gene>
<accession>A0A8F2W636</accession>
<dbReference type="AlphaFoldDB" id="A0A8F2W636"/>
<protein>
    <submittedName>
        <fullName evidence="1">Uncharacterized protein</fullName>
    </submittedName>
</protein>
<dbReference type="EMBL" id="CP076755">
    <property type="protein sequence ID" value="QWW25877.1"/>
    <property type="molecule type" value="Genomic_DNA"/>
</dbReference>
<dbReference type="Proteomes" id="UP000825438">
    <property type="component" value="Chromosome VII"/>
</dbReference>
<dbReference type="SUPFAM" id="SSF52833">
    <property type="entry name" value="Thioredoxin-like"/>
    <property type="match status" value="1"/>
</dbReference>
<dbReference type="Gene3D" id="3.40.30.10">
    <property type="entry name" value="Glutaredoxin"/>
    <property type="match status" value="1"/>
</dbReference>
<evidence type="ECO:0000313" key="1">
    <source>
        <dbReference type="EMBL" id="QWW25877.1"/>
    </source>
</evidence>
<proteinExistence type="predicted"/>
<dbReference type="InterPro" id="IPR036249">
    <property type="entry name" value="Thioredoxin-like_sf"/>
</dbReference>
<dbReference type="PANTHER" id="PTHR31902">
    <property type="entry name" value="ACTIN PATCHES DISTAL PROTEIN 1"/>
    <property type="match status" value="1"/>
</dbReference>
<dbReference type="InterPro" id="IPR009737">
    <property type="entry name" value="Aim32/Apd1-like"/>
</dbReference>
<sequence>MIALSTSKRDEEQAMASSTLVEVESIDEVESNYGSVIRDRNKSIYFYMRSSKTYLAFTNVDHSEALDDVWLTSQYYNRGLSGSTWGDQATQPTVFLIEFELHVDLTPNSLQTMPVSNCHEELEGEGGFIAMSISSTDSNDASISFGISPNIFVSALEISTGISIARSQSITNTITCKARHGETVQIMLRNTRIVRHYVRYRQRSFNLITNTFSNLSRQKVSNTGYHVVKGAEGEYVCAASSNMALQCSQNALGTHNLDGMSRFQLSDGSDDDLWGTTKPYGLHIVIPTNKSDWPHDAVSGSGSFAKKVDAWASKSKINFGASDNIKVTVSSLSSLELERDPRYMDGNTGDVLLLPFFIWIKNLEVGEVDEALGTIVPKLVSFRNERLTKLPSDLNTNFPKLTIETDPNLAYIFLCSHRTRDKKCGITAPIMKREMDMYLRELGLYRDFGDDRDGGVSVSFVNHIGGHKYAANVIIYLKKSGKNIWLARCKPNNVIPIIDECVVNNGRVWPEKIRQVQKFQPVDW</sequence>
<reference evidence="1" key="1">
    <citation type="submission" date="2021-06" db="EMBL/GenBank/DDBJ databases">
        <title>Candida auris outbreak in lebanese hospital.</title>
        <authorList>
            <person name="Finianos M."/>
        </authorList>
    </citation>
    <scope>NUCLEOTIDE SEQUENCE</scope>
    <source>
        <strain evidence="1">CA7LBN</strain>
    </source>
</reference>
<dbReference type="CDD" id="cd03062">
    <property type="entry name" value="TRX_Fd_Sucrase"/>
    <property type="match status" value="1"/>
</dbReference>
<dbReference type="PANTHER" id="PTHR31902:SF14">
    <property type="entry name" value="ACTIN PATCHES DISTAL PROTEIN 1"/>
    <property type="match status" value="1"/>
</dbReference>